<dbReference type="InterPro" id="IPR002048">
    <property type="entry name" value="EF_hand_dom"/>
</dbReference>
<feature type="domain" description="EF-hand" evidence="14">
    <location>
        <begin position="140"/>
        <end position="168"/>
    </location>
</feature>
<evidence type="ECO:0000256" key="3">
    <source>
        <dbReference type="ARBA" id="ARBA00022729"/>
    </source>
</evidence>
<dbReference type="PROSITE" id="PS50059">
    <property type="entry name" value="FKBP_PPIASE"/>
    <property type="match status" value="1"/>
</dbReference>
<keyword evidence="9 10" id="KW-0413">Isomerase</keyword>
<evidence type="ECO:0000256" key="9">
    <source>
        <dbReference type="ARBA" id="ARBA00023235"/>
    </source>
</evidence>
<dbReference type="OMA" id="DRIPPKA"/>
<comment type="catalytic activity">
    <reaction evidence="1 10">
        <text>[protein]-peptidylproline (omega=180) = [protein]-peptidylproline (omega=0)</text>
        <dbReference type="Rhea" id="RHEA:16237"/>
        <dbReference type="Rhea" id="RHEA-COMP:10747"/>
        <dbReference type="Rhea" id="RHEA-COMP:10748"/>
        <dbReference type="ChEBI" id="CHEBI:83833"/>
        <dbReference type="ChEBI" id="CHEBI:83834"/>
        <dbReference type="EC" id="5.2.1.8"/>
    </reaction>
</comment>
<evidence type="ECO:0000313" key="16">
    <source>
        <dbReference type="Proteomes" id="UP001142055"/>
    </source>
</evidence>
<evidence type="ECO:0000259" key="13">
    <source>
        <dbReference type="PROSITE" id="PS50059"/>
    </source>
</evidence>
<dbReference type="FunFam" id="3.10.50.40:FF:000006">
    <property type="entry name" value="Peptidyl-prolyl cis-trans isomerase"/>
    <property type="match status" value="1"/>
</dbReference>
<dbReference type="Pfam" id="PF00254">
    <property type="entry name" value="FKBP_C"/>
    <property type="match status" value="1"/>
</dbReference>
<dbReference type="EMBL" id="JAPWDV010000003">
    <property type="protein sequence ID" value="KAJ6216862.1"/>
    <property type="molecule type" value="Genomic_DNA"/>
</dbReference>
<dbReference type="SUPFAM" id="SSF47473">
    <property type="entry name" value="EF-hand"/>
    <property type="match status" value="1"/>
</dbReference>
<dbReference type="PANTHER" id="PTHR46222:SF3">
    <property type="entry name" value="PEPTIDYLPROLYL ISOMERASE"/>
    <property type="match status" value="1"/>
</dbReference>
<dbReference type="PROSITE" id="PS50222">
    <property type="entry name" value="EF_HAND_2"/>
    <property type="match status" value="2"/>
</dbReference>
<keyword evidence="3 12" id="KW-0732">Signal</keyword>
<comment type="caution">
    <text evidence="15">The sequence shown here is derived from an EMBL/GenBank/DDBJ whole genome shotgun (WGS) entry which is preliminary data.</text>
</comment>
<accession>A0A9Q0M0Z2</accession>
<dbReference type="Pfam" id="PF13499">
    <property type="entry name" value="EF-hand_7"/>
    <property type="match status" value="1"/>
</dbReference>
<sequence length="210" mass="23318">MMKQFVILAFIIIIGNAYGDEEVTELMVESIHKPAECSRAAARGDMLSMHYKGSLFTTGAVFDSSYNRGEPFKFQIGVGQVIKGWDDGLIGICPGEKRKLTIPSHLGYGDVGAGESIPPKSTLLFEVECIAVEDGPAPVNIFKEIDMNSDNQLSREELSDYLKKQVPEGAHNNEIPDQDKLVEDIFQHEDRDKNGYISHDEFSGPKHDEL</sequence>
<dbReference type="GO" id="GO:0005783">
    <property type="term" value="C:endoplasmic reticulum"/>
    <property type="evidence" value="ECO:0007669"/>
    <property type="project" value="UniProtKB-ARBA"/>
</dbReference>
<evidence type="ECO:0000256" key="5">
    <source>
        <dbReference type="ARBA" id="ARBA00022824"/>
    </source>
</evidence>
<evidence type="ECO:0000256" key="4">
    <source>
        <dbReference type="ARBA" id="ARBA00022737"/>
    </source>
</evidence>
<keyword evidence="8" id="KW-0325">Glycoprotein</keyword>
<feature type="domain" description="EF-hand" evidence="14">
    <location>
        <begin position="177"/>
        <end position="210"/>
    </location>
</feature>
<dbReference type="Gene3D" id="3.10.50.40">
    <property type="match status" value="1"/>
</dbReference>
<feature type="chain" id="PRO_5040428892" description="peptidylprolyl isomerase" evidence="12">
    <location>
        <begin position="20"/>
        <end position="210"/>
    </location>
</feature>
<dbReference type="Proteomes" id="UP001142055">
    <property type="component" value="Chromosome 3"/>
</dbReference>
<evidence type="ECO:0000259" key="14">
    <source>
        <dbReference type="PROSITE" id="PS50222"/>
    </source>
</evidence>
<dbReference type="InterPro" id="IPR011992">
    <property type="entry name" value="EF-hand-dom_pair"/>
</dbReference>
<name>A0A9Q0M0Z2_BLOTA</name>
<dbReference type="SUPFAM" id="SSF54534">
    <property type="entry name" value="FKBP-like"/>
    <property type="match status" value="1"/>
</dbReference>
<evidence type="ECO:0000256" key="7">
    <source>
        <dbReference type="ARBA" id="ARBA00023110"/>
    </source>
</evidence>
<dbReference type="GO" id="GO:0005509">
    <property type="term" value="F:calcium ion binding"/>
    <property type="evidence" value="ECO:0007669"/>
    <property type="project" value="InterPro"/>
</dbReference>
<keyword evidence="6" id="KW-0106">Calcium</keyword>
<dbReference type="InterPro" id="IPR001179">
    <property type="entry name" value="PPIase_FKBP_dom"/>
</dbReference>
<evidence type="ECO:0000256" key="2">
    <source>
        <dbReference type="ARBA" id="ARBA00013194"/>
    </source>
</evidence>
<evidence type="ECO:0000256" key="11">
    <source>
        <dbReference type="SAM" id="MobiDB-lite"/>
    </source>
</evidence>
<organism evidence="15 16">
    <name type="scientific">Blomia tropicalis</name>
    <name type="common">Mite</name>
    <dbReference type="NCBI Taxonomy" id="40697"/>
    <lineage>
        <taxon>Eukaryota</taxon>
        <taxon>Metazoa</taxon>
        <taxon>Ecdysozoa</taxon>
        <taxon>Arthropoda</taxon>
        <taxon>Chelicerata</taxon>
        <taxon>Arachnida</taxon>
        <taxon>Acari</taxon>
        <taxon>Acariformes</taxon>
        <taxon>Sarcoptiformes</taxon>
        <taxon>Astigmata</taxon>
        <taxon>Glycyphagoidea</taxon>
        <taxon>Echimyopodidae</taxon>
        <taxon>Blomia</taxon>
    </lineage>
</organism>
<feature type="compositionally biased region" description="Basic and acidic residues" evidence="11">
    <location>
        <begin position="177"/>
        <end position="210"/>
    </location>
</feature>
<gene>
    <name evidence="15" type="ORF">RDWZM_008019</name>
</gene>
<feature type="domain" description="PPIase FKBP-type" evidence="13">
    <location>
        <begin position="44"/>
        <end position="133"/>
    </location>
</feature>
<feature type="signal peptide" evidence="12">
    <location>
        <begin position="1"/>
        <end position="19"/>
    </location>
</feature>
<evidence type="ECO:0000256" key="8">
    <source>
        <dbReference type="ARBA" id="ARBA00023180"/>
    </source>
</evidence>
<keyword evidence="7 10" id="KW-0697">Rotamase</keyword>
<evidence type="ECO:0000313" key="15">
    <source>
        <dbReference type="EMBL" id="KAJ6216862.1"/>
    </source>
</evidence>
<keyword evidence="5" id="KW-0256">Endoplasmic reticulum</keyword>
<evidence type="ECO:0000256" key="12">
    <source>
        <dbReference type="SAM" id="SignalP"/>
    </source>
</evidence>
<dbReference type="InterPro" id="IPR052273">
    <property type="entry name" value="PPIase_FKBP"/>
</dbReference>
<dbReference type="GO" id="GO:0003755">
    <property type="term" value="F:peptidyl-prolyl cis-trans isomerase activity"/>
    <property type="evidence" value="ECO:0007669"/>
    <property type="project" value="UniProtKB-KW"/>
</dbReference>
<evidence type="ECO:0000256" key="1">
    <source>
        <dbReference type="ARBA" id="ARBA00000971"/>
    </source>
</evidence>
<evidence type="ECO:0000256" key="10">
    <source>
        <dbReference type="PROSITE-ProRule" id="PRU00277"/>
    </source>
</evidence>
<dbReference type="PROSITE" id="PS00018">
    <property type="entry name" value="EF_HAND_1"/>
    <property type="match status" value="2"/>
</dbReference>
<evidence type="ECO:0000256" key="6">
    <source>
        <dbReference type="ARBA" id="ARBA00022837"/>
    </source>
</evidence>
<dbReference type="InterPro" id="IPR046357">
    <property type="entry name" value="PPIase_dom_sf"/>
</dbReference>
<dbReference type="SMART" id="SM00054">
    <property type="entry name" value="EFh"/>
    <property type="match status" value="2"/>
</dbReference>
<protein>
    <recommendedName>
        <fullName evidence="2 10">peptidylprolyl isomerase</fullName>
        <ecNumber evidence="2 10">5.2.1.8</ecNumber>
    </recommendedName>
</protein>
<proteinExistence type="predicted"/>
<dbReference type="AlphaFoldDB" id="A0A9Q0M0Z2"/>
<dbReference type="Gene3D" id="1.10.238.10">
    <property type="entry name" value="EF-hand"/>
    <property type="match status" value="1"/>
</dbReference>
<dbReference type="InterPro" id="IPR018247">
    <property type="entry name" value="EF_Hand_1_Ca_BS"/>
</dbReference>
<dbReference type="PANTHER" id="PTHR46222">
    <property type="entry name" value="PEPTIDYL-PROLYL CIS-TRANS ISOMERASE FKBP7/14"/>
    <property type="match status" value="1"/>
</dbReference>
<reference evidence="15" key="1">
    <citation type="submission" date="2022-12" db="EMBL/GenBank/DDBJ databases">
        <title>Genome assemblies of Blomia tropicalis.</title>
        <authorList>
            <person name="Cui Y."/>
        </authorList>
    </citation>
    <scope>NUCLEOTIDE SEQUENCE</scope>
    <source>
        <tissue evidence="15">Adult mites</tissue>
    </source>
</reference>
<keyword evidence="4" id="KW-0677">Repeat</keyword>
<dbReference type="EC" id="5.2.1.8" evidence="2 10"/>
<keyword evidence="16" id="KW-1185">Reference proteome</keyword>
<feature type="region of interest" description="Disordered" evidence="11">
    <location>
        <begin position="167"/>
        <end position="210"/>
    </location>
</feature>